<sequence length="337" mass="37435">MAPSIAETIIPSKALPANTPLQTYMPDLPPISANTPVEVTPSPAEVTRGRLNDANIKLLLSGLHRDGAVILKDVIDPSHLANINDFMVKDTENELKKGDKLHLNFGVENIQQGPPLTPSKYFYDDLYLNPLLFHAAKLYLGENPTWNMITGNNALPHGTKRQPPHSDAMCAHPPSPFYLIANVYTVDASPANGSTEIWLGTHHYNSEAQTEPGGRGETHILDSFTEERAKVRPPIQPTVKRGSILLRDMRLWHAGIPNKSDATRFMIALGFSASWWHGTAKFRVPAGTGVYERIMHGTKQWGVIPLMKEISPEDYDRLRDAADFSDAERKTFEGEIF</sequence>
<name>A0A3E2HQ71_SCYLI</name>
<organism evidence="1 2">
    <name type="scientific">Scytalidium lignicola</name>
    <name type="common">Hyphomycete</name>
    <dbReference type="NCBI Taxonomy" id="5539"/>
    <lineage>
        <taxon>Eukaryota</taxon>
        <taxon>Fungi</taxon>
        <taxon>Dikarya</taxon>
        <taxon>Ascomycota</taxon>
        <taxon>Pezizomycotina</taxon>
        <taxon>Leotiomycetes</taxon>
        <taxon>Leotiomycetes incertae sedis</taxon>
        <taxon>Scytalidium</taxon>
    </lineage>
</organism>
<dbReference type="SUPFAM" id="SSF51197">
    <property type="entry name" value="Clavaminate synthase-like"/>
    <property type="match status" value="1"/>
</dbReference>
<gene>
    <name evidence="1" type="ORF">B7463_g782</name>
</gene>
<dbReference type="InterPro" id="IPR008775">
    <property type="entry name" value="Phytyl_CoA_dOase-like"/>
</dbReference>
<dbReference type="PANTHER" id="PTHR37563">
    <property type="entry name" value="PHYTANOYL-COA DIOXYGENASE FAMILY PROTEIN (AFU_ORTHOLOGUE AFUA_2G03330)"/>
    <property type="match status" value="1"/>
</dbReference>
<keyword evidence="2" id="KW-1185">Reference proteome</keyword>
<dbReference type="Proteomes" id="UP000258309">
    <property type="component" value="Unassembled WGS sequence"/>
</dbReference>
<feature type="non-terminal residue" evidence="1">
    <location>
        <position position="1"/>
    </location>
</feature>
<feature type="non-terminal residue" evidence="1">
    <location>
        <position position="337"/>
    </location>
</feature>
<reference evidence="1 2" key="1">
    <citation type="submission" date="2018-05" db="EMBL/GenBank/DDBJ databases">
        <title>Draft genome sequence of Scytalidium lignicola DSM 105466, a ubiquitous saprotrophic fungus.</title>
        <authorList>
            <person name="Buettner E."/>
            <person name="Gebauer A.M."/>
            <person name="Hofrichter M."/>
            <person name="Liers C."/>
            <person name="Kellner H."/>
        </authorList>
    </citation>
    <scope>NUCLEOTIDE SEQUENCE [LARGE SCALE GENOMIC DNA]</scope>
    <source>
        <strain evidence="1 2">DSM 105466</strain>
    </source>
</reference>
<dbReference type="PANTHER" id="PTHR37563:SF2">
    <property type="entry name" value="PHYTANOYL-COA DIOXYGENASE FAMILY PROTEIN (AFU_ORTHOLOGUE AFUA_2G03330)"/>
    <property type="match status" value="1"/>
</dbReference>
<dbReference type="Gene3D" id="2.60.120.620">
    <property type="entry name" value="q2cbj1_9rhob like domain"/>
    <property type="match status" value="1"/>
</dbReference>
<accession>A0A3E2HQ71</accession>
<comment type="caution">
    <text evidence="1">The sequence shown here is derived from an EMBL/GenBank/DDBJ whole genome shotgun (WGS) entry which is preliminary data.</text>
</comment>
<proteinExistence type="predicted"/>
<protein>
    <recommendedName>
        <fullName evidence="3">Phytanoyl-CoA dioxygenase</fullName>
    </recommendedName>
</protein>
<evidence type="ECO:0000313" key="2">
    <source>
        <dbReference type="Proteomes" id="UP000258309"/>
    </source>
</evidence>
<dbReference type="InterPro" id="IPR051961">
    <property type="entry name" value="Fungal_Metabolite_Diox"/>
</dbReference>
<dbReference type="EMBL" id="NCSJ02000007">
    <property type="protein sequence ID" value="RFU35510.1"/>
    <property type="molecule type" value="Genomic_DNA"/>
</dbReference>
<dbReference type="OrthoDB" id="407832at2759"/>
<evidence type="ECO:0000313" key="1">
    <source>
        <dbReference type="EMBL" id="RFU35510.1"/>
    </source>
</evidence>
<dbReference type="Pfam" id="PF05721">
    <property type="entry name" value="PhyH"/>
    <property type="match status" value="1"/>
</dbReference>
<evidence type="ECO:0008006" key="3">
    <source>
        <dbReference type="Google" id="ProtNLM"/>
    </source>
</evidence>
<dbReference type="AlphaFoldDB" id="A0A3E2HQ71"/>